<evidence type="ECO:0000256" key="2">
    <source>
        <dbReference type="ARBA" id="ARBA00010075"/>
    </source>
</evidence>
<dbReference type="OrthoDB" id="9774608at2"/>
<proteinExistence type="inferred from homology"/>
<dbReference type="NCBIfam" id="NF033581">
    <property type="entry name" value="transpos_IS5_4"/>
    <property type="match status" value="1"/>
</dbReference>
<keyword evidence="10" id="KW-1185">Reference proteome</keyword>
<dbReference type="InterPro" id="IPR047959">
    <property type="entry name" value="Transpos_IS5"/>
</dbReference>
<dbReference type="AlphaFoldDB" id="A0A2M8QWP3"/>
<dbReference type="GO" id="GO:0004803">
    <property type="term" value="F:transposase activity"/>
    <property type="evidence" value="ECO:0007669"/>
    <property type="project" value="InterPro"/>
</dbReference>
<evidence type="ECO:0000256" key="1">
    <source>
        <dbReference type="ARBA" id="ARBA00003544"/>
    </source>
</evidence>
<comment type="function">
    <text evidence="1">Involved in the transposition of the insertion sequence IS5.</text>
</comment>
<gene>
    <name evidence="9" type="ORF">CVM73_38865</name>
</gene>
<evidence type="ECO:0000259" key="8">
    <source>
        <dbReference type="Pfam" id="PF05598"/>
    </source>
</evidence>
<feature type="domain" description="Transposase IS4-like" evidence="7">
    <location>
        <begin position="123"/>
        <end position="310"/>
    </location>
</feature>
<feature type="region of interest" description="Disordered" evidence="6">
    <location>
        <begin position="134"/>
        <end position="167"/>
    </location>
</feature>
<accession>A0A2M8QWP3</accession>
<evidence type="ECO:0000256" key="3">
    <source>
        <dbReference type="ARBA" id="ARBA00022578"/>
    </source>
</evidence>
<evidence type="ECO:0000313" key="10">
    <source>
        <dbReference type="Proteomes" id="UP000231194"/>
    </source>
</evidence>
<organism evidence="9 10">
    <name type="scientific">Bradyrhizobium forestalis</name>
    <dbReference type="NCBI Taxonomy" id="1419263"/>
    <lineage>
        <taxon>Bacteria</taxon>
        <taxon>Pseudomonadati</taxon>
        <taxon>Pseudomonadota</taxon>
        <taxon>Alphaproteobacteria</taxon>
        <taxon>Hyphomicrobiales</taxon>
        <taxon>Nitrobacteraceae</taxon>
        <taxon>Bradyrhizobium</taxon>
    </lineage>
</organism>
<keyword evidence="4" id="KW-0238">DNA-binding</keyword>
<name>A0A2M8QWP3_9BRAD</name>
<evidence type="ECO:0000313" key="9">
    <source>
        <dbReference type="EMBL" id="PJG49985.1"/>
    </source>
</evidence>
<dbReference type="Pfam" id="PF05598">
    <property type="entry name" value="DUF772"/>
    <property type="match status" value="1"/>
</dbReference>
<evidence type="ECO:0000259" key="7">
    <source>
        <dbReference type="Pfam" id="PF01609"/>
    </source>
</evidence>
<evidence type="ECO:0000256" key="5">
    <source>
        <dbReference type="ARBA" id="ARBA00023172"/>
    </source>
</evidence>
<dbReference type="Proteomes" id="UP000231194">
    <property type="component" value="Unassembled WGS sequence"/>
</dbReference>
<feature type="domain" description="Transposase InsH N-terminal" evidence="8">
    <location>
        <begin position="11"/>
        <end position="96"/>
    </location>
</feature>
<dbReference type="InterPro" id="IPR008490">
    <property type="entry name" value="Transposase_InsH_N"/>
</dbReference>
<evidence type="ECO:0000256" key="4">
    <source>
        <dbReference type="ARBA" id="ARBA00023125"/>
    </source>
</evidence>
<comment type="similarity">
    <text evidence="2">Belongs to the transposase 11 family.</text>
</comment>
<dbReference type="PANTHER" id="PTHR35604:SF2">
    <property type="entry name" value="TRANSPOSASE INSH FOR INSERTION SEQUENCE ELEMENT IS5A-RELATED"/>
    <property type="match status" value="1"/>
</dbReference>
<feature type="compositionally biased region" description="Basic and acidic residues" evidence="6">
    <location>
        <begin position="152"/>
        <end position="167"/>
    </location>
</feature>
<dbReference type="Pfam" id="PF01609">
    <property type="entry name" value="DDE_Tnp_1"/>
    <property type="match status" value="1"/>
</dbReference>
<keyword evidence="5" id="KW-0233">DNA recombination</keyword>
<dbReference type="InterPro" id="IPR002559">
    <property type="entry name" value="Transposase_11"/>
</dbReference>
<dbReference type="GO" id="GO:0003677">
    <property type="term" value="F:DNA binding"/>
    <property type="evidence" value="ECO:0007669"/>
    <property type="project" value="UniProtKB-KW"/>
</dbReference>
<feature type="compositionally biased region" description="Pro residues" evidence="6">
    <location>
        <begin position="137"/>
        <end position="151"/>
    </location>
</feature>
<protein>
    <submittedName>
        <fullName evidence="9">IS5/IS1182 family transposase</fullName>
    </submittedName>
</protein>
<evidence type="ECO:0000256" key="6">
    <source>
        <dbReference type="SAM" id="MobiDB-lite"/>
    </source>
</evidence>
<dbReference type="EMBL" id="PGVG01000117">
    <property type="protein sequence ID" value="PJG49985.1"/>
    <property type="molecule type" value="Genomic_DNA"/>
</dbReference>
<dbReference type="GO" id="GO:0006313">
    <property type="term" value="P:DNA transposition"/>
    <property type="evidence" value="ECO:0007669"/>
    <property type="project" value="InterPro"/>
</dbReference>
<sequence>MVSRRGKGSPVLRRICELVDWAAVECVLRGLPEPERGSPPYPRLVMFKALLLQQWYGLSDPELEEALDDRASFRDFCGFVLSDETPDHTTIWRFRETLQRAGLDEKLFAEILQQIDARGLVLRRGTLIDASLIPAAVKPPKPPKDPQPPGPDGREPSKLVNSERDADARWTKKGGKRYFGYKAHVGIDQGSAIIRRRKLTDAAVNDTVPADELICGDEKAVYADQAYDKHERRSGLAARGIKPRLMFRPNKHHPLTERQKRFNDAVGRRRAPVEQVFARLKCVYGWARARYLGLARNRTHLNLLCLAMNLKRWAVLQPVGAAA</sequence>
<comment type="caution">
    <text evidence="9">The sequence shown here is derived from an EMBL/GenBank/DDBJ whole genome shotgun (WGS) entry which is preliminary data.</text>
</comment>
<dbReference type="PANTHER" id="PTHR35604">
    <property type="entry name" value="TRANSPOSASE INSH FOR INSERTION SEQUENCE ELEMENT IS5A-RELATED"/>
    <property type="match status" value="1"/>
</dbReference>
<keyword evidence="3" id="KW-0815">Transposition</keyword>
<reference evidence="9 10" key="1">
    <citation type="submission" date="2017-11" db="EMBL/GenBank/DDBJ databases">
        <title>Bradyrhizobium forestalis sp. nov., an efficient nitrogen-fixing bacterium isolated from nodules of forest legume species in the Amazon.</title>
        <authorList>
            <person name="Costa E.M."/>
            <person name="Guimaraes A."/>
            <person name="Carvalho T.S."/>
            <person name="Rodrigues T.L."/>
            <person name="Ribeiro P.R.A."/>
            <person name="Lebbe L."/>
            <person name="Willems A."/>
            <person name="Moreira F.M.S."/>
        </authorList>
    </citation>
    <scope>NUCLEOTIDE SEQUENCE [LARGE SCALE GENOMIC DNA]</scope>
    <source>
        <strain evidence="9 10">INPA54B</strain>
    </source>
</reference>